<organism evidence="1 2">
    <name type="scientific">Pyxicephalus adspersus</name>
    <name type="common">African bullfrog</name>
    <dbReference type="NCBI Taxonomy" id="30357"/>
    <lineage>
        <taxon>Eukaryota</taxon>
        <taxon>Metazoa</taxon>
        <taxon>Chordata</taxon>
        <taxon>Craniata</taxon>
        <taxon>Vertebrata</taxon>
        <taxon>Euteleostomi</taxon>
        <taxon>Amphibia</taxon>
        <taxon>Batrachia</taxon>
        <taxon>Anura</taxon>
        <taxon>Neobatrachia</taxon>
        <taxon>Ranoidea</taxon>
        <taxon>Pyxicephalidae</taxon>
        <taxon>Pyxicephalinae</taxon>
        <taxon>Pyxicephalus</taxon>
    </lineage>
</organism>
<dbReference type="Proteomes" id="UP001181693">
    <property type="component" value="Unassembled WGS sequence"/>
</dbReference>
<proteinExistence type="predicted"/>
<accession>A0AAV3A1K1</accession>
<evidence type="ECO:0000313" key="2">
    <source>
        <dbReference type="Proteomes" id="UP001181693"/>
    </source>
</evidence>
<sequence length="84" mass="8749">MAARAESGCAVTSRGWEPGGAGSLCSAEGSQLPHHGHGKIAPDVPLICTRGDSCIVQTVQSSGKKLYMLSDIIKSSLQVNHNNM</sequence>
<keyword evidence="2" id="KW-1185">Reference proteome</keyword>
<comment type="caution">
    <text evidence="1">The sequence shown here is derived from an EMBL/GenBank/DDBJ whole genome shotgun (WGS) entry which is preliminary data.</text>
</comment>
<protein>
    <submittedName>
        <fullName evidence="1">Uncharacterized protein</fullName>
    </submittedName>
</protein>
<gene>
    <name evidence="1" type="ORF">GDO54_015540</name>
</gene>
<reference evidence="1" key="1">
    <citation type="thesis" date="2020" institute="ProQuest LLC" country="789 East Eisenhower Parkway, Ann Arbor, MI, USA">
        <title>Comparative Genomics and Chromosome Evolution.</title>
        <authorList>
            <person name="Mudd A.B."/>
        </authorList>
    </citation>
    <scope>NUCLEOTIDE SEQUENCE</scope>
    <source>
        <strain evidence="1">1538</strain>
        <tissue evidence="1">Blood</tissue>
    </source>
</reference>
<dbReference type="EMBL" id="DYDO01000008">
    <property type="protein sequence ID" value="DBA19758.1"/>
    <property type="molecule type" value="Genomic_DNA"/>
</dbReference>
<evidence type="ECO:0000313" key="1">
    <source>
        <dbReference type="EMBL" id="DBA19758.1"/>
    </source>
</evidence>
<dbReference type="AlphaFoldDB" id="A0AAV3A1K1"/>
<name>A0AAV3A1K1_PYXAD</name>